<reference evidence="2" key="2">
    <citation type="journal article" date="2023" name="IMA Fungus">
        <title>Comparative genomic study of the Penicillium genus elucidates a diverse pangenome and 15 lateral gene transfer events.</title>
        <authorList>
            <person name="Petersen C."/>
            <person name="Sorensen T."/>
            <person name="Nielsen M.R."/>
            <person name="Sondergaard T.E."/>
            <person name="Sorensen J.L."/>
            <person name="Fitzpatrick D.A."/>
            <person name="Frisvad J.C."/>
            <person name="Nielsen K.L."/>
        </authorList>
    </citation>
    <scope>NUCLEOTIDE SEQUENCE</scope>
    <source>
        <strain evidence="2">IBT 30761</strain>
    </source>
</reference>
<feature type="chain" id="PRO_5040874246" evidence="1">
    <location>
        <begin position="19"/>
        <end position="168"/>
    </location>
</feature>
<keyword evidence="3" id="KW-1185">Reference proteome</keyword>
<dbReference type="InterPro" id="IPR017850">
    <property type="entry name" value="Alkaline_phosphatase_core_sf"/>
</dbReference>
<dbReference type="AlphaFoldDB" id="A0A9W9G5T0"/>
<comment type="caution">
    <text evidence="2">The sequence shown here is derived from an EMBL/GenBank/DDBJ whole genome shotgun (WGS) entry which is preliminary data.</text>
</comment>
<dbReference type="EMBL" id="JAPQKI010000001">
    <property type="protein sequence ID" value="KAJ5112504.1"/>
    <property type="molecule type" value="Genomic_DNA"/>
</dbReference>
<sequence>MHPSALVGLLALAAAASAIPSNPRRAHSSSVSNLKSKIKKIVVLYHQRPGEPDQQWTFLQPYNVTDPSEGHRCTIARDYEDYDIVTDDPSHAVTGNTMEFYSNRTPDNALIADGKLLPNTKGFIHEQIHNYGSSANKSVLAHQVMKYYTENQTPVFTSLVQNYITFND</sequence>
<evidence type="ECO:0000313" key="3">
    <source>
        <dbReference type="Proteomes" id="UP001149074"/>
    </source>
</evidence>
<reference evidence="2" key="1">
    <citation type="submission" date="2022-11" db="EMBL/GenBank/DDBJ databases">
        <authorList>
            <person name="Petersen C."/>
        </authorList>
    </citation>
    <scope>NUCLEOTIDE SEQUENCE</scope>
    <source>
        <strain evidence="2">IBT 30761</strain>
    </source>
</reference>
<organism evidence="2 3">
    <name type="scientific">Penicillium argentinense</name>
    <dbReference type="NCBI Taxonomy" id="1131581"/>
    <lineage>
        <taxon>Eukaryota</taxon>
        <taxon>Fungi</taxon>
        <taxon>Dikarya</taxon>
        <taxon>Ascomycota</taxon>
        <taxon>Pezizomycotina</taxon>
        <taxon>Eurotiomycetes</taxon>
        <taxon>Eurotiomycetidae</taxon>
        <taxon>Eurotiales</taxon>
        <taxon>Aspergillaceae</taxon>
        <taxon>Penicillium</taxon>
    </lineage>
</organism>
<gene>
    <name evidence="2" type="ORF">N7532_000549</name>
</gene>
<evidence type="ECO:0000256" key="1">
    <source>
        <dbReference type="SAM" id="SignalP"/>
    </source>
</evidence>
<evidence type="ECO:0000313" key="2">
    <source>
        <dbReference type="EMBL" id="KAJ5112504.1"/>
    </source>
</evidence>
<feature type="signal peptide" evidence="1">
    <location>
        <begin position="1"/>
        <end position="18"/>
    </location>
</feature>
<dbReference type="OrthoDB" id="5135119at2759"/>
<proteinExistence type="predicted"/>
<dbReference type="GeneID" id="81352032"/>
<accession>A0A9W9G5T0</accession>
<dbReference type="Gene3D" id="3.40.720.10">
    <property type="entry name" value="Alkaline Phosphatase, subunit A"/>
    <property type="match status" value="1"/>
</dbReference>
<keyword evidence="1" id="KW-0732">Signal</keyword>
<name>A0A9W9G5T0_9EURO</name>
<dbReference type="RefSeq" id="XP_056480277.1">
    <property type="nucleotide sequence ID" value="XM_056613053.1"/>
</dbReference>
<protein>
    <submittedName>
        <fullName evidence="2">Phosphoesterase</fullName>
    </submittedName>
</protein>
<dbReference type="Proteomes" id="UP001149074">
    <property type="component" value="Unassembled WGS sequence"/>
</dbReference>